<dbReference type="InterPro" id="IPR001715">
    <property type="entry name" value="CH_dom"/>
</dbReference>
<proteinExistence type="inferred from homology"/>
<dbReference type="InterPro" id="IPR058042">
    <property type="entry name" value="CAMSAP_N"/>
</dbReference>
<dbReference type="FunCoup" id="A0A6P7G0X2">
    <property type="interactions" value="454"/>
</dbReference>
<feature type="region of interest" description="Disordered" evidence="8">
    <location>
        <begin position="1214"/>
        <end position="1240"/>
    </location>
</feature>
<feature type="compositionally biased region" description="Basic and acidic residues" evidence="8">
    <location>
        <begin position="1072"/>
        <end position="1081"/>
    </location>
</feature>
<feature type="region of interest" description="Disordered" evidence="8">
    <location>
        <begin position="1152"/>
        <end position="1171"/>
    </location>
</feature>
<feature type="region of interest" description="Disordered" evidence="8">
    <location>
        <begin position="1032"/>
        <end position="1081"/>
    </location>
</feature>
<protein>
    <submittedName>
        <fullName evidence="11">Patronin</fullName>
    </submittedName>
</protein>
<feature type="domain" description="CKK" evidence="10">
    <location>
        <begin position="1802"/>
        <end position="1936"/>
    </location>
</feature>
<dbReference type="InterPro" id="IPR038209">
    <property type="entry name" value="CKK_dom_sf"/>
</dbReference>
<evidence type="ECO:0000259" key="9">
    <source>
        <dbReference type="PROSITE" id="PS50021"/>
    </source>
</evidence>
<organism evidence="11">
    <name type="scientific">Diabrotica virgifera virgifera</name>
    <name type="common">western corn rootworm</name>
    <dbReference type="NCBI Taxonomy" id="50390"/>
    <lineage>
        <taxon>Eukaryota</taxon>
        <taxon>Metazoa</taxon>
        <taxon>Ecdysozoa</taxon>
        <taxon>Arthropoda</taxon>
        <taxon>Hexapoda</taxon>
        <taxon>Insecta</taxon>
        <taxon>Pterygota</taxon>
        <taxon>Neoptera</taxon>
        <taxon>Endopterygota</taxon>
        <taxon>Coleoptera</taxon>
        <taxon>Polyphaga</taxon>
        <taxon>Cucujiformia</taxon>
        <taxon>Chrysomeloidea</taxon>
        <taxon>Chrysomelidae</taxon>
        <taxon>Galerucinae</taxon>
        <taxon>Diabroticina</taxon>
        <taxon>Diabroticites</taxon>
        <taxon>Diabrotica</taxon>
    </lineage>
</organism>
<feature type="compositionally biased region" description="Polar residues" evidence="8">
    <location>
        <begin position="566"/>
        <end position="583"/>
    </location>
</feature>
<dbReference type="GO" id="GO:0036449">
    <property type="term" value="C:microtubule minus-end"/>
    <property type="evidence" value="ECO:0007669"/>
    <property type="project" value="TreeGrafter"/>
</dbReference>
<dbReference type="PROSITE" id="PS51508">
    <property type="entry name" value="CKK"/>
    <property type="match status" value="1"/>
</dbReference>
<feature type="region of interest" description="Disordered" evidence="8">
    <location>
        <begin position="1693"/>
        <end position="1775"/>
    </location>
</feature>
<dbReference type="SUPFAM" id="SSF47576">
    <property type="entry name" value="Calponin-homology domain, CH-domain"/>
    <property type="match status" value="1"/>
</dbReference>
<dbReference type="PROSITE" id="PS50021">
    <property type="entry name" value="CH"/>
    <property type="match status" value="1"/>
</dbReference>
<keyword evidence="5" id="KW-0206">Cytoskeleton</keyword>
<dbReference type="InterPro" id="IPR022613">
    <property type="entry name" value="CH_CAMSAP_2"/>
</dbReference>
<dbReference type="GO" id="GO:0007026">
    <property type="term" value="P:negative regulation of microtubule depolymerization"/>
    <property type="evidence" value="ECO:0007669"/>
    <property type="project" value="TreeGrafter"/>
</dbReference>
<evidence type="ECO:0000256" key="4">
    <source>
        <dbReference type="ARBA" id="ARBA00023054"/>
    </source>
</evidence>
<dbReference type="GO" id="GO:0031122">
    <property type="term" value="P:cytoplasmic microtubule organization"/>
    <property type="evidence" value="ECO:0007669"/>
    <property type="project" value="TreeGrafter"/>
</dbReference>
<feature type="compositionally biased region" description="Polar residues" evidence="8">
    <location>
        <begin position="1708"/>
        <end position="1731"/>
    </location>
</feature>
<feature type="region of interest" description="Disordered" evidence="8">
    <location>
        <begin position="1364"/>
        <end position="1447"/>
    </location>
</feature>
<dbReference type="SUPFAM" id="SSF50346">
    <property type="entry name" value="PRC-barrel domain"/>
    <property type="match status" value="1"/>
</dbReference>
<keyword evidence="4 7" id="KW-0175">Coiled coil</keyword>
<dbReference type="Pfam" id="PF17095">
    <property type="entry name" value="CAMSAP_CC1"/>
    <property type="match status" value="1"/>
</dbReference>
<gene>
    <name evidence="11" type="primary">LOC114332661</name>
</gene>
<dbReference type="InterPro" id="IPR031372">
    <property type="entry name" value="CAMSAP_CC1"/>
</dbReference>
<name>A0A6P7G0X2_DIAVI</name>
<evidence type="ECO:0000259" key="10">
    <source>
        <dbReference type="PROSITE" id="PS51508"/>
    </source>
</evidence>
<dbReference type="Pfam" id="PF11971">
    <property type="entry name" value="CAMSAP_CH"/>
    <property type="match status" value="1"/>
</dbReference>
<feature type="region of interest" description="Disordered" evidence="8">
    <location>
        <begin position="1323"/>
        <end position="1345"/>
    </location>
</feature>
<dbReference type="PANTHER" id="PTHR21595:SF0">
    <property type="entry name" value="PATRONIN"/>
    <property type="match status" value="1"/>
</dbReference>
<feature type="compositionally biased region" description="Polar residues" evidence="8">
    <location>
        <begin position="1396"/>
        <end position="1408"/>
    </location>
</feature>
<dbReference type="FunFam" id="3.10.20.360:FF:000002">
    <property type="entry name" value="Patronin, isoform M"/>
    <property type="match status" value="1"/>
</dbReference>
<dbReference type="Gene3D" id="3.10.20.360">
    <property type="entry name" value="CKK domain"/>
    <property type="match status" value="1"/>
</dbReference>
<reference evidence="11" key="1">
    <citation type="submission" date="2025-08" db="UniProtKB">
        <authorList>
            <consortium name="RefSeq"/>
        </authorList>
    </citation>
    <scope>IDENTIFICATION</scope>
    <source>
        <tissue evidence="11">Whole insect</tissue>
    </source>
</reference>
<dbReference type="GO" id="GO:0031175">
    <property type="term" value="P:neuron projection development"/>
    <property type="evidence" value="ECO:0007669"/>
    <property type="project" value="InterPro"/>
</dbReference>
<dbReference type="Pfam" id="PF08683">
    <property type="entry name" value="CAMSAP_CKK"/>
    <property type="match status" value="1"/>
</dbReference>
<feature type="compositionally biased region" description="Polar residues" evidence="8">
    <location>
        <begin position="1217"/>
        <end position="1231"/>
    </location>
</feature>
<accession>A0A6P7G0X2</accession>
<dbReference type="GO" id="GO:0051011">
    <property type="term" value="F:microtubule minus-end binding"/>
    <property type="evidence" value="ECO:0007669"/>
    <property type="project" value="TreeGrafter"/>
</dbReference>
<dbReference type="InterPro" id="IPR011033">
    <property type="entry name" value="PRC_barrel-like_sf"/>
</dbReference>
<dbReference type="InterPro" id="IPR014797">
    <property type="entry name" value="CKK_CAMSAP"/>
</dbReference>
<feature type="coiled-coil region" evidence="7">
    <location>
        <begin position="1581"/>
        <end position="1654"/>
    </location>
</feature>
<sequence>MWSAISKIFTKNFSTNNVQDEEDLSDEMDRGAKRKTDMDITFVTRLAKQKASIKWLLSKAFNNKIPENLKEPFYRDHENQEHLKPQIVGGLANAEIYCLALGNIYSDPNYHNLNHWAILQTLSRKSVYHNEDAQLTETTLIQTNPLRMSAHMAVIEMIMNLYTKEVVSADRVLSAIYRFNHGKGPAPNIPDNVVDQLLQWVTHACDAMRMRIEEEIGEEQNGGDGDRLKVPEFSPLRDLKDLCDGVALAALISYYCPDELSWTDIRISRVPSVQDSIYNLQLLQDFCSRCLPSSIFHLMPEDITYMRETMKQNLLVFLADLFNVMEINPAKCVRYPGMEKISSEGLPTINLHGVTHKRNLLQTVMAPIPDLRSGIDEPADPTAFQVQRATPTHQTLKKANSLQHSVSDMTEDSLRLGSEDSFVVHKSKNIPTLRSIVQEEPLVPARLKQIKSNAYSFLVQRATPTHQTLKKANSLQHSVSDMTEDSLRLGSEDSFVVHKSKNIPTLRSIVQEEPLVPARLKANKEKQNNTSKADERGEVAAGRPSNWEENRKSTYAGRRSRRNSTSEDSQLTIENFGGSQDNLNFIGKNPSKEVAVHIGRKISAPAFPTPIDNPPVRSLYQDTKGSIQLGYENGCDEKQDNGSEKYKLKRQLSSDDIAFRNISSNINKETIIRDLVDGEITKRMSFAELGKQKIVGENRGIQLVYMNDKEEYPHKSSFLSKLSNNNRHSQNERDNAHSVIERQIRRSKRSGPVYIPDQYVTLVRSAKKSGEPYKVDEICHQDIYDLKQLAADMSLNSFSKNTNGEPVAVHIGRKISAPAFPTPIDNPPVRSLYQDTKGSIQLGYENGCDEKQDNGSEKYKLKRQLSSDDIAFRNISSNINKETIIRDLVDGEITKRMSFAELGKQKIVGENRGIQLVYMNDKEEYPHKSSFLSKLSNNNTSEKKAKFATLPNTTTWQQQSTQNQQISDSNGEEQSSNVMAVQLNDIRLKLEEKRRHIESEKRRMEVAMNKQRQKVGKAAFLQAVAKGRGNLLKSCDTESNNSAESSEIQSPSSESSSPTPNPPRPLQEINEDTSKSERPWPEEVQTLAETRTPDLENVDLDHYQQSIAQMNSSLHDIQSDMQRLASQQNQLQQQNIIAQQQKQIQALQQQHQYQSVQSQQHTPQHSSHQPYHSQMYEAPQVYAPALQMSASAPHIPQTLYGQHRVGQEQFFLHDQSESPSPQIPTQRRTWAQQPQPPPIPIESYHQPELRTWNKSTSQGETKGFIVHDTDRYQDQPRYQEEPRYQESARYFESPRFFDNKYQNGGGGGDKEHILHNSNSFTLSQQHHHSNYGTSHSTPSASPQHRNIHRQISQLLDEGKRTPVSLQHMDSKEPPQRKTSITHAPIPAPSADDMEPQNISFIGNSTPTKLSEGLSRLNITSGSRTYRIPSPTRPSITRNSFQPTPSPPVIDSIPLAEISNLDNDALNQKGFYISFDDQPKRPKPPLRTKRMSPKKERSFVQSSENVYDKKMEIEKQEKQKQLERQLEQERIKNIQEELREQEREKLRINQEASQERQRVNAASAIIIENDVNKNDPDLDYERERKKEKIMLLSLQRRQQQEEAKARKEAEALARREMEKLKEEEKVRKKEEQAARRQAILEQYKLKKALEEAEREVSELFFFYYLAYSSSTMKRDYYRGSQDSLADRSISSGMLYKDSPDDSRGVSPCHSANQTLGRRSSYKTSRGSSTDQDSLAYRYGDTDSGLGRATPPRRAPSPGISMRHLPSPSGPGSLPGFMTKGRRMFDDGSSDISSTPSSMMDYNGPRLYKQPATKSNRSIMLNAVEYCVFPGAVNREAKKRVLEEINRSESKHFLILFRDAGCQFRALYSFCPEREEITKLYGTGPKQVNDKMFDKFFKYNSGGKCFSQVHTKHLTVTIDAFTIHNSLWQGKKVNLPNKKDMALVI</sequence>
<comment type="subcellular location">
    <subcellularLocation>
        <location evidence="1">Cytoplasm</location>
        <location evidence="1">Cytoskeleton</location>
    </subcellularLocation>
</comment>
<evidence type="ECO:0000313" key="11">
    <source>
        <dbReference type="RefSeq" id="XP_028138290.1"/>
    </source>
</evidence>
<evidence type="ECO:0000256" key="2">
    <source>
        <dbReference type="ARBA" id="ARBA00022490"/>
    </source>
</evidence>
<evidence type="ECO:0000256" key="3">
    <source>
        <dbReference type="ARBA" id="ARBA00022701"/>
    </source>
</evidence>
<feature type="coiled-coil region" evidence="7">
    <location>
        <begin position="1507"/>
        <end position="1557"/>
    </location>
</feature>
<comment type="similarity">
    <text evidence="6">Belongs to the CAMSAP1 family.</text>
</comment>
<feature type="domain" description="Calponin-homology (CH)" evidence="9">
    <location>
        <begin position="210"/>
        <end position="323"/>
    </location>
</feature>
<feature type="compositionally biased region" description="Basic and acidic residues" evidence="8">
    <location>
        <begin position="522"/>
        <end position="538"/>
    </location>
</feature>
<feature type="compositionally biased region" description="Low complexity" evidence="8">
    <location>
        <begin position="1763"/>
        <end position="1774"/>
    </location>
</feature>
<comment type="domain">
    <text evidence="6">The CKK domain binds microtubules.</text>
</comment>
<dbReference type="RefSeq" id="XP_028138290.1">
    <property type="nucleotide sequence ID" value="XM_028282489.1"/>
</dbReference>
<feature type="compositionally biased region" description="Low complexity" evidence="8">
    <location>
        <begin position="953"/>
        <end position="969"/>
    </location>
</feature>
<dbReference type="GO" id="GO:0030507">
    <property type="term" value="F:spectrin binding"/>
    <property type="evidence" value="ECO:0007669"/>
    <property type="project" value="InterPro"/>
</dbReference>
<evidence type="ECO:0000256" key="5">
    <source>
        <dbReference type="ARBA" id="ARBA00023212"/>
    </source>
</evidence>
<keyword evidence="3 6" id="KW-0493">Microtubule</keyword>
<dbReference type="Pfam" id="PF25532">
    <property type="entry name" value="CH_CAMSAP2_N"/>
    <property type="match status" value="1"/>
</dbReference>
<evidence type="ECO:0000256" key="6">
    <source>
        <dbReference type="PROSITE-ProRule" id="PRU00841"/>
    </source>
</evidence>
<feature type="coiled-coil region" evidence="7">
    <location>
        <begin position="1114"/>
        <end position="1150"/>
    </location>
</feature>
<evidence type="ECO:0000256" key="7">
    <source>
        <dbReference type="SAM" id="Coils"/>
    </source>
</evidence>
<feature type="compositionally biased region" description="Low complexity" evidence="8">
    <location>
        <begin position="1042"/>
        <end position="1058"/>
    </location>
</feature>
<dbReference type="InterPro" id="IPR036872">
    <property type="entry name" value="CH_dom_sf"/>
</dbReference>
<keyword evidence="2" id="KW-0963">Cytoplasm</keyword>
<feature type="region of interest" description="Disordered" evidence="8">
    <location>
        <begin position="953"/>
        <end position="976"/>
    </location>
</feature>
<feature type="coiled-coil region" evidence="7">
    <location>
        <begin position="983"/>
        <end position="1014"/>
    </location>
</feature>
<dbReference type="PANTHER" id="PTHR21595">
    <property type="entry name" value="PATRONIN"/>
    <property type="match status" value="1"/>
</dbReference>
<evidence type="ECO:0000256" key="1">
    <source>
        <dbReference type="ARBA" id="ARBA00004245"/>
    </source>
</evidence>
<feature type="region of interest" description="Disordered" evidence="8">
    <location>
        <begin position="521"/>
        <end position="584"/>
    </location>
</feature>
<evidence type="ECO:0000256" key="8">
    <source>
        <dbReference type="SAM" id="MobiDB-lite"/>
    </source>
</evidence>
<dbReference type="SMART" id="SM01051">
    <property type="entry name" value="CAMSAP_CKK"/>
    <property type="match status" value="1"/>
</dbReference>
<feature type="compositionally biased region" description="Polar residues" evidence="8">
    <location>
        <begin position="1432"/>
        <end position="1442"/>
    </location>
</feature>
<dbReference type="InParanoid" id="A0A6P7G0X2"/>
<feature type="compositionally biased region" description="Basic residues" evidence="8">
    <location>
        <begin position="1480"/>
        <end position="1491"/>
    </location>
</feature>
<dbReference type="GO" id="GO:0005516">
    <property type="term" value="F:calmodulin binding"/>
    <property type="evidence" value="ECO:0007669"/>
    <property type="project" value="InterPro"/>
</dbReference>
<dbReference type="OrthoDB" id="2125658at2759"/>
<dbReference type="InterPro" id="IPR032940">
    <property type="entry name" value="CAMSAP"/>
</dbReference>
<feature type="region of interest" description="Disordered" evidence="8">
    <location>
        <begin position="1473"/>
        <end position="1503"/>
    </location>
</feature>